<dbReference type="EMBL" id="CAJVCH010239917">
    <property type="protein sequence ID" value="CAG7732912.1"/>
    <property type="molecule type" value="Genomic_DNA"/>
</dbReference>
<evidence type="ECO:0000256" key="6">
    <source>
        <dbReference type="ARBA" id="ARBA00047899"/>
    </source>
</evidence>
<dbReference type="InterPro" id="IPR000719">
    <property type="entry name" value="Prot_kinase_dom"/>
</dbReference>
<organism evidence="10 11">
    <name type="scientific">Allacma fusca</name>
    <dbReference type="NCBI Taxonomy" id="39272"/>
    <lineage>
        <taxon>Eukaryota</taxon>
        <taxon>Metazoa</taxon>
        <taxon>Ecdysozoa</taxon>
        <taxon>Arthropoda</taxon>
        <taxon>Hexapoda</taxon>
        <taxon>Collembola</taxon>
        <taxon>Symphypleona</taxon>
        <taxon>Sminthuridae</taxon>
        <taxon>Allacma</taxon>
    </lineage>
</organism>
<proteinExistence type="predicted"/>
<name>A0A8J2K607_9HEXA</name>
<keyword evidence="3 8" id="KW-0547">Nucleotide-binding</keyword>
<evidence type="ECO:0000259" key="9">
    <source>
        <dbReference type="PROSITE" id="PS50011"/>
    </source>
</evidence>
<accession>A0A8J2K607</accession>
<dbReference type="Proteomes" id="UP000708208">
    <property type="component" value="Unassembled WGS sequence"/>
</dbReference>
<keyword evidence="1" id="KW-0723">Serine/threonine-protein kinase</keyword>
<evidence type="ECO:0000256" key="5">
    <source>
        <dbReference type="ARBA" id="ARBA00022840"/>
    </source>
</evidence>
<dbReference type="AlphaFoldDB" id="A0A8J2K607"/>
<evidence type="ECO:0000256" key="4">
    <source>
        <dbReference type="ARBA" id="ARBA00022777"/>
    </source>
</evidence>
<evidence type="ECO:0000313" key="11">
    <source>
        <dbReference type="Proteomes" id="UP000708208"/>
    </source>
</evidence>
<comment type="caution">
    <text evidence="10">The sequence shown here is derived from an EMBL/GenBank/DDBJ whole genome shotgun (WGS) entry which is preliminary data.</text>
</comment>
<evidence type="ECO:0000256" key="3">
    <source>
        <dbReference type="ARBA" id="ARBA00022741"/>
    </source>
</evidence>
<dbReference type="PROSITE" id="PS50011">
    <property type="entry name" value="PROTEIN_KINASE_DOM"/>
    <property type="match status" value="1"/>
</dbReference>
<reference evidence="10" key="1">
    <citation type="submission" date="2021-06" db="EMBL/GenBank/DDBJ databases">
        <authorList>
            <person name="Hodson N. C."/>
            <person name="Mongue J. A."/>
            <person name="Jaron S. K."/>
        </authorList>
    </citation>
    <scope>NUCLEOTIDE SEQUENCE</scope>
</reference>
<dbReference type="Pfam" id="PF00069">
    <property type="entry name" value="Pkinase"/>
    <property type="match status" value="1"/>
</dbReference>
<keyword evidence="2" id="KW-0808">Transferase</keyword>
<evidence type="ECO:0000256" key="2">
    <source>
        <dbReference type="ARBA" id="ARBA00022679"/>
    </source>
</evidence>
<protein>
    <recommendedName>
        <fullName evidence="9">Protein kinase domain-containing protein</fullName>
    </recommendedName>
</protein>
<keyword evidence="11" id="KW-1185">Reference proteome</keyword>
<keyword evidence="5 8" id="KW-0067">ATP-binding</keyword>
<sequence>MLAREVATMDSLSHRHLIRLFEVIETANKVFLVTEWAPAGDMYTKVTVAGRLCERETKMYYRQVLSAVSYM</sequence>
<feature type="non-terminal residue" evidence="10">
    <location>
        <position position="1"/>
    </location>
</feature>
<keyword evidence="4" id="KW-0418">Kinase</keyword>
<dbReference type="GO" id="GO:0004674">
    <property type="term" value="F:protein serine/threonine kinase activity"/>
    <property type="evidence" value="ECO:0007669"/>
    <property type="project" value="UniProtKB-KW"/>
</dbReference>
<dbReference type="InterPro" id="IPR030616">
    <property type="entry name" value="Aur-like"/>
</dbReference>
<comment type="catalytic activity">
    <reaction evidence="7">
        <text>L-seryl-[protein] + ATP = O-phospho-L-seryl-[protein] + ADP + H(+)</text>
        <dbReference type="Rhea" id="RHEA:17989"/>
        <dbReference type="Rhea" id="RHEA-COMP:9863"/>
        <dbReference type="Rhea" id="RHEA-COMP:11604"/>
        <dbReference type="ChEBI" id="CHEBI:15378"/>
        <dbReference type="ChEBI" id="CHEBI:29999"/>
        <dbReference type="ChEBI" id="CHEBI:30616"/>
        <dbReference type="ChEBI" id="CHEBI:83421"/>
        <dbReference type="ChEBI" id="CHEBI:456216"/>
        <dbReference type="EC" id="2.7.11.1"/>
    </reaction>
</comment>
<evidence type="ECO:0000313" key="10">
    <source>
        <dbReference type="EMBL" id="CAG7732912.1"/>
    </source>
</evidence>
<evidence type="ECO:0000256" key="7">
    <source>
        <dbReference type="ARBA" id="ARBA00048679"/>
    </source>
</evidence>
<dbReference type="OrthoDB" id="193931at2759"/>
<evidence type="ECO:0000256" key="8">
    <source>
        <dbReference type="PIRSR" id="PIRSR630616-2"/>
    </source>
</evidence>
<dbReference type="PANTHER" id="PTHR24350">
    <property type="entry name" value="SERINE/THREONINE-PROTEIN KINASE IAL-RELATED"/>
    <property type="match status" value="1"/>
</dbReference>
<evidence type="ECO:0000256" key="1">
    <source>
        <dbReference type="ARBA" id="ARBA00022527"/>
    </source>
</evidence>
<dbReference type="GO" id="GO:0005524">
    <property type="term" value="F:ATP binding"/>
    <property type="evidence" value="ECO:0007669"/>
    <property type="project" value="UniProtKB-KW"/>
</dbReference>
<feature type="binding site" evidence="8">
    <location>
        <begin position="35"/>
        <end position="37"/>
    </location>
    <ligand>
        <name>ATP</name>
        <dbReference type="ChEBI" id="CHEBI:30616"/>
    </ligand>
</feature>
<comment type="catalytic activity">
    <reaction evidence="6">
        <text>L-threonyl-[protein] + ATP = O-phospho-L-threonyl-[protein] + ADP + H(+)</text>
        <dbReference type="Rhea" id="RHEA:46608"/>
        <dbReference type="Rhea" id="RHEA-COMP:11060"/>
        <dbReference type="Rhea" id="RHEA-COMP:11605"/>
        <dbReference type="ChEBI" id="CHEBI:15378"/>
        <dbReference type="ChEBI" id="CHEBI:30013"/>
        <dbReference type="ChEBI" id="CHEBI:30616"/>
        <dbReference type="ChEBI" id="CHEBI:61977"/>
        <dbReference type="ChEBI" id="CHEBI:456216"/>
        <dbReference type="EC" id="2.7.11.1"/>
    </reaction>
</comment>
<gene>
    <name evidence="10" type="ORF">AFUS01_LOCUS21392</name>
</gene>
<feature type="domain" description="Protein kinase" evidence="9">
    <location>
        <begin position="1"/>
        <end position="71"/>
    </location>
</feature>